<proteinExistence type="predicted"/>
<keyword evidence="2" id="KW-1185">Reference proteome</keyword>
<evidence type="ECO:0000313" key="1">
    <source>
        <dbReference type="EMBL" id="KAJ9555169.1"/>
    </source>
</evidence>
<dbReference type="AlphaFoldDB" id="A0AA38WMG6"/>
<name>A0AA38WMG6_9ASTR</name>
<protein>
    <submittedName>
        <fullName evidence="1">Uncharacterized protein</fullName>
    </submittedName>
</protein>
<comment type="caution">
    <text evidence="1">The sequence shown here is derived from an EMBL/GenBank/DDBJ whole genome shotgun (WGS) entry which is preliminary data.</text>
</comment>
<organism evidence="1 2">
    <name type="scientific">Centaurea solstitialis</name>
    <name type="common">yellow star-thistle</name>
    <dbReference type="NCBI Taxonomy" id="347529"/>
    <lineage>
        <taxon>Eukaryota</taxon>
        <taxon>Viridiplantae</taxon>
        <taxon>Streptophyta</taxon>
        <taxon>Embryophyta</taxon>
        <taxon>Tracheophyta</taxon>
        <taxon>Spermatophyta</taxon>
        <taxon>Magnoliopsida</taxon>
        <taxon>eudicotyledons</taxon>
        <taxon>Gunneridae</taxon>
        <taxon>Pentapetalae</taxon>
        <taxon>asterids</taxon>
        <taxon>campanulids</taxon>
        <taxon>Asterales</taxon>
        <taxon>Asteraceae</taxon>
        <taxon>Carduoideae</taxon>
        <taxon>Cardueae</taxon>
        <taxon>Centaureinae</taxon>
        <taxon>Centaurea</taxon>
    </lineage>
</organism>
<dbReference type="EMBL" id="JARYMX010000003">
    <property type="protein sequence ID" value="KAJ9555169.1"/>
    <property type="molecule type" value="Genomic_DNA"/>
</dbReference>
<evidence type="ECO:0000313" key="2">
    <source>
        <dbReference type="Proteomes" id="UP001172457"/>
    </source>
</evidence>
<reference evidence="1" key="1">
    <citation type="submission" date="2023-03" db="EMBL/GenBank/DDBJ databases">
        <title>Chromosome-scale reference genome and RAD-based genetic map of yellow starthistle (Centaurea solstitialis) reveal putative structural variation and QTLs associated with invader traits.</title>
        <authorList>
            <person name="Reatini B."/>
            <person name="Cang F.A."/>
            <person name="Jiang Q."/>
            <person name="Mckibben M.T.W."/>
            <person name="Barker M.S."/>
            <person name="Rieseberg L.H."/>
            <person name="Dlugosch K.M."/>
        </authorList>
    </citation>
    <scope>NUCLEOTIDE SEQUENCE</scope>
    <source>
        <strain evidence="1">CAN-66</strain>
        <tissue evidence="1">Leaf</tissue>
    </source>
</reference>
<sequence length="60" mass="6530">MDLRQQSKQLLSIVAQSSSVPGSTPTESTSLEKTSLLIAKILKEDLLKPPLILLAISIKR</sequence>
<gene>
    <name evidence="1" type="ORF">OSB04_009783</name>
</gene>
<accession>A0AA38WMG6</accession>
<dbReference type="Proteomes" id="UP001172457">
    <property type="component" value="Chromosome 3"/>
</dbReference>